<reference evidence="2 3" key="1">
    <citation type="journal article" date="2016" name="Nat. Commun.">
        <title>Thousands of microbial genomes shed light on interconnected biogeochemical processes in an aquifer system.</title>
        <authorList>
            <person name="Anantharaman K."/>
            <person name="Brown C.T."/>
            <person name="Hug L.A."/>
            <person name="Sharon I."/>
            <person name="Castelle C.J."/>
            <person name="Probst A.J."/>
            <person name="Thomas B.C."/>
            <person name="Singh A."/>
            <person name="Wilkins M.J."/>
            <person name="Karaoz U."/>
            <person name="Brodie E.L."/>
            <person name="Williams K.H."/>
            <person name="Hubbard S.S."/>
            <person name="Banfield J.F."/>
        </authorList>
    </citation>
    <scope>NUCLEOTIDE SEQUENCE [LARGE SCALE GENOMIC DNA]</scope>
</reference>
<comment type="caution">
    <text evidence="2">The sequence shown here is derived from an EMBL/GenBank/DDBJ whole genome shotgun (WGS) entry which is preliminary data.</text>
</comment>
<dbReference type="Proteomes" id="UP000178869">
    <property type="component" value="Unassembled WGS sequence"/>
</dbReference>
<evidence type="ECO:0000259" key="1">
    <source>
        <dbReference type="Pfam" id="PF22807"/>
    </source>
</evidence>
<evidence type="ECO:0000313" key="3">
    <source>
        <dbReference type="Proteomes" id="UP000178869"/>
    </source>
</evidence>
<accession>A0A1G2PG62</accession>
<dbReference type="Gene3D" id="2.120.10.30">
    <property type="entry name" value="TolB, C-terminal domain"/>
    <property type="match status" value="1"/>
</dbReference>
<dbReference type="AlphaFoldDB" id="A0A1G2PG62"/>
<dbReference type="SUPFAM" id="SSF50952">
    <property type="entry name" value="Soluble quinoprotein glucose dehydrogenase"/>
    <property type="match status" value="1"/>
</dbReference>
<dbReference type="InterPro" id="IPR054539">
    <property type="entry name" value="Beta-prop_PDH"/>
</dbReference>
<gene>
    <name evidence="2" type="ORF">A2828_03465</name>
</gene>
<dbReference type="InterPro" id="IPR011041">
    <property type="entry name" value="Quinoprot_gluc/sorb_DH_b-prop"/>
</dbReference>
<organism evidence="2 3">
    <name type="scientific">Candidatus Terrybacteria bacterium RIFCSPHIGHO2_01_FULL_43_35</name>
    <dbReference type="NCBI Taxonomy" id="1802361"/>
    <lineage>
        <taxon>Bacteria</taxon>
        <taxon>Candidatus Terryibacteriota</taxon>
    </lineage>
</organism>
<protein>
    <recommendedName>
        <fullName evidence="1">Pyrroloquinoline quinone-dependent pyranose dehydrogenase beta-propeller domain-containing protein</fullName>
    </recommendedName>
</protein>
<dbReference type="InterPro" id="IPR011042">
    <property type="entry name" value="6-blade_b-propeller_TolB-like"/>
</dbReference>
<dbReference type="Pfam" id="PF22807">
    <property type="entry name" value="TrAA12"/>
    <property type="match status" value="1"/>
</dbReference>
<evidence type="ECO:0000313" key="2">
    <source>
        <dbReference type="EMBL" id="OHA47328.1"/>
    </source>
</evidence>
<dbReference type="EMBL" id="MHSR01000002">
    <property type="protein sequence ID" value="OHA47328.1"/>
    <property type="molecule type" value="Genomic_DNA"/>
</dbReference>
<name>A0A1G2PG62_9BACT</name>
<sequence length="325" mass="35485">MVISPGGWPKGEAGVLFVTESDTGRVLAMKDENNDGVADKIVVVASGLNFPHGIVFHDNALWIAETTRVTKIFDDNNDLIADRKTVVVDNLPNGGHHISRTIVFDEAGRFYVSVGSSCNVCIDDQRRAAILRFNADGSGEEIFAKGSRNAVGIVFNPNTGELWGTENGRDLLGDDVPADEINILKRGGDYGWPICYGDKIHDTDFDKNRYVVDPCLGTVSPQITMQAHVAPLGLRFVWNDSLPNALQGDLLFAQHGSWNRTVPVGYQVVRVINPAGNPGLSPFVNGWLEGTKAWGRPVDILDSQNGEIFITDDYAGAIYRIVFDK</sequence>
<dbReference type="PANTHER" id="PTHR33546">
    <property type="entry name" value="LARGE, MULTIFUNCTIONAL SECRETED PROTEIN-RELATED"/>
    <property type="match status" value="1"/>
</dbReference>
<dbReference type="PANTHER" id="PTHR33546:SF1">
    <property type="entry name" value="LARGE, MULTIFUNCTIONAL SECRETED PROTEIN"/>
    <property type="match status" value="1"/>
</dbReference>
<proteinExistence type="predicted"/>
<feature type="domain" description="Pyrroloquinoline quinone-dependent pyranose dehydrogenase beta-propeller" evidence="1">
    <location>
        <begin position="13"/>
        <end position="278"/>
    </location>
</feature>